<dbReference type="KEGG" id="cci:CC1G_15583"/>
<name>D6RN70_COPC7</name>
<feature type="region of interest" description="Disordered" evidence="1">
    <location>
        <begin position="86"/>
        <end position="106"/>
    </location>
</feature>
<feature type="region of interest" description="Disordered" evidence="1">
    <location>
        <begin position="28"/>
        <end position="66"/>
    </location>
</feature>
<feature type="region of interest" description="Disordered" evidence="1">
    <location>
        <begin position="420"/>
        <end position="475"/>
    </location>
</feature>
<gene>
    <name evidence="2" type="ORF">CC1G_15583</name>
</gene>
<dbReference type="Proteomes" id="UP000001861">
    <property type="component" value="Unassembled WGS sequence"/>
</dbReference>
<reference evidence="2 3" key="1">
    <citation type="journal article" date="2010" name="Proc. Natl. Acad. Sci. U.S.A.">
        <title>Insights into evolution of multicellular fungi from the assembled chromosomes of the mushroom Coprinopsis cinerea (Coprinus cinereus).</title>
        <authorList>
            <person name="Stajich J.E."/>
            <person name="Wilke S.K."/>
            <person name="Ahren D."/>
            <person name="Au C.H."/>
            <person name="Birren B.W."/>
            <person name="Borodovsky M."/>
            <person name="Burns C."/>
            <person name="Canback B."/>
            <person name="Casselton L.A."/>
            <person name="Cheng C.K."/>
            <person name="Deng J."/>
            <person name="Dietrich F.S."/>
            <person name="Fargo D.C."/>
            <person name="Farman M.L."/>
            <person name="Gathman A.C."/>
            <person name="Goldberg J."/>
            <person name="Guigo R."/>
            <person name="Hoegger P.J."/>
            <person name="Hooker J.B."/>
            <person name="Huggins A."/>
            <person name="James T.Y."/>
            <person name="Kamada T."/>
            <person name="Kilaru S."/>
            <person name="Kodira C."/>
            <person name="Kues U."/>
            <person name="Kupfer D."/>
            <person name="Kwan H.S."/>
            <person name="Lomsadze A."/>
            <person name="Li W."/>
            <person name="Lilly W.W."/>
            <person name="Ma L.J."/>
            <person name="Mackey A.J."/>
            <person name="Manning G."/>
            <person name="Martin F."/>
            <person name="Muraguchi H."/>
            <person name="Natvig D.O."/>
            <person name="Palmerini H."/>
            <person name="Ramesh M.A."/>
            <person name="Rehmeyer C.J."/>
            <person name="Roe B.A."/>
            <person name="Shenoy N."/>
            <person name="Stanke M."/>
            <person name="Ter-Hovhannisyan V."/>
            <person name="Tunlid A."/>
            <person name="Velagapudi R."/>
            <person name="Vision T.J."/>
            <person name="Zeng Q."/>
            <person name="Zolan M.E."/>
            <person name="Pukkila P.J."/>
        </authorList>
    </citation>
    <scope>NUCLEOTIDE SEQUENCE [LARGE SCALE GENOMIC DNA]</scope>
    <source>
        <strain evidence="3">Okayama-7 / 130 / ATCC MYA-4618 / FGSC 9003</strain>
    </source>
</reference>
<dbReference type="EMBL" id="AACS02000006">
    <property type="protein sequence ID" value="EFI27546.1"/>
    <property type="molecule type" value="Genomic_DNA"/>
</dbReference>
<protein>
    <recommendedName>
        <fullName evidence="4">Septin-type G domain-containing protein</fullName>
    </recommendedName>
</protein>
<proteinExistence type="predicted"/>
<evidence type="ECO:0000313" key="2">
    <source>
        <dbReference type="EMBL" id="EFI27546.1"/>
    </source>
</evidence>
<dbReference type="OrthoDB" id="3350156at2759"/>
<feature type="compositionally biased region" description="Low complexity" evidence="1">
    <location>
        <begin position="38"/>
        <end position="54"/>
    </location>
</feature>
<accession>D6RN70</accession>
<dbReference type="InParanoid" id="D6RN70"/>
<sequence>MDGSISESASTVRTLSVPIHILSELQEVNSSQENVATSSNMSLSLPSSPRSSALPSPPDSPSDSVSSLPSVTSSFFFSSAAASPGHFAQPLDHDQDHASNHSGASAARNATSGLIIPSLTLPPALRRPTPYGQTLGEVRLLVLGRQGAGKSFLTGLLFEDNEEVVEVGTWEDPVGEDGEGDDEMVLLGMAGAKVLRASTDWVEHTDAHGLEKFEPARNVEIVEFPGYDAMTDGNALVDNLRSVGSFLDFHLSFTYTSRSAPTALDRLIIDSLGGDIPIIVLSTPPSSYPVSSSSSPHASSPALHPTATSFISSFTRNSRSKLSAFRPSNAGAVKNGVFRSPETISVLRMEAAERFMRWREVERAVAGVLHDAPTSHRLESIGPKPRSSNKSAWDRWDKEKWEREWMEDFSRDVSIRLQERGSRRREVGVDEQPTEHGAPPPPYNDDTSSILDGDIPASPAYSSANSEKGSPSSWHNTLIPHAQPFDPLHLPSLFLFTVSMLGPLKARLFGAVRSSAKGYWADTASPAEAGPVRIADAQDAEKPTQWRWFVLGGLVTDPCSALSNLTPQLYCFGTAVPGNSCLLASLQWLILFLLQQVDSGCVQSPGTIHGGSNTQLGFSPLVQCGCLCSVMRVTKLDTLISKCRSEAGNSDNPEVAATVFHSSGSNLLQPIRDARRLFGVRDLDHCGGGARSPPNVNLLSTYWATLDWAVERGPQQARRDRVRIPQVLGLDSNRLESTYMVYPHPRRQCVTRGLSALPNEVETGDGWRRSSEVLVASLRWGITFVTVMTGKSEFVLKSLGGPHDLGVGGSMEEKCGVVDGMDGMGGNIEKSQVHLQRLLFPTRIDIGNKVLDVNIRSVVIRLEYSVVTYVRRDNLSEDSSLAPATTKAIKSQGSTKGWKRVYESMKNACCQYSARSQCGGAWSSRTIDYPFKSITHCRIPNAENDDSYYPPAAERRVKVGLVEDRSPGAWLLQGKKLDQSTQEERMKPRGQGLWIQKEKLRSVKGSARGSPKQRANITTGACCGSCCVVPYNHPRFASLVFRFPARPRRCRPRRTSSSSSFVATAVVAGLESLGLGLLRSRFSLVFEAVLAVWFAVHRSQNMLLKVRLPTSIPQIPQIPKMSMPPLPLSMSDVDLTLSVFPSSSTILLSLLAVFILTSFVRALWIGLREHLALVKEKRQQQQHSTPTQSLTSPTEKSAIASQGQDTRPPTSSWLWGLLRLSALRAPPSQSEECAYPSEKQAWSQPQFQPRRPHLMSQVGRRTGPAFDRPLPTLYESDIPVSMAKMIMSRHRWRCTAVHLVIIILRYDADAVYVADFPPPVFTPTTRPLSVFHPDPAENAHAPTTGVILAISPRHTAAVSISISSITYRQSIEVPFTITIATPVITTTASRAEFRGFSKILGIYCLDGLLSISPSKHLVLFARRSASVFGTNLYFYVQVPTT</sequence>
<feature type="compositionally biased region" description="Polar residues" evidence="1">
    <location>
        <begin position="460"/>
        <end position="475"/>
    </location>
</feature>
<evidence type="ECO:0000313" key="3">
    <source>
        <dbReference type="Proteomes" id="UP000001861"/>
    </source>
</evidence>
<feature type="region of interest" description="Disordered" evidence="1">
    <location>
        <begin position="1176"/>
        <end position="1209"/>
    </location>
</feature>
<evidence type="ECO:0008006" key="4">
    <source>
        <dbReference type="Google" id="ProtNLM"/>
    </source>
</evidence>
<dbReference type="GeneID" id="9379594"/>
<dbReference type="RefSeq" id="XP_002911040.1">
    <property type="nucleotide sequence ID" value="XM_002910994.1"/>
</dbReference>
<organism evidence="2 3">
    <name type="scientific">Coprinopsis cinerea (strain Okayama-7 / 130 / ATCC MYA-4618 / FGSC 9003)</name>
    <name type="common">Inky cap fungus</name>
    <name type="synonym">Hormographiella aspergillata</name>
    <dbReference type="NCBI Taxonomy" id="240176"/>
    <lineage>
        <taxon>Eukaryota</taxon>
        <taxon>Fungi</taxon>
        <taxon>Dikarya</taxon>
        <taxon>Basidiomycota</taxon>
        <taxon>Agaricomycotina</taxon>
        <taxon>Agaricomycetes</taxon>
        <taxon>Agaricomycetidae</taxon>
        <taxon>Agaricales</taxon>
        <taxon>Agaricineae</taxon>
        <taxon>Psathyrellaceae</taxon>
        <taxon>Coprinopsis</taxon>
    </lineage>
</organism>
<comment type="caution">
    <text evidence="2">The sequence shown here is derived from an EMBL/GenBank/DDBJ whole genome shotgun (WGS) entry which is preliminary data.</text>
</comment>
<feature type="compositionally biased region" description="Polar residues" evidence="1">
    <location>
        <begin position="1181"/>
        <end position="1209"/>
    </location>
</feature>
<dbReference type="eggNOG" id="ENOG502SHDG">
    <property type="taxonomic scope" value="Eukaryota"/>
</dbReference>
<dbReference type="HOGENOM" id="CLU_251846_0_0_1"/>
<keyword evidence="3" id="KW-1185">Reference proteome</keyword>
<evidence type="ECO:0000256" key="1">
    <source>
        <dbReference type="SAM" id="MobiDB-lite"/>
    </source>
</evidence>
<feature type="compositionally biased region" description="Polar residues" evidence="1">
    <location>
        <begin position="28"/>
        <end position="37"/>
    </location>
</feature>
<dbReference type="VEuPathDB" id="FungiDB:CC1G_15583"/>